<accession>A0A841E2K1</accession>
<name>A0A841E2K1_9ACTN</name>
<dbReference type="Proteomes" id="UP000578077">
    <property type="component" value="Unassembled WGS sequence"/>
</dbReference>
<feature type="region of interest" description="Disordered" evidence="1">
    <location>
        <begin position="66"/>
        <end position="89"/>
    </location>
</feature>
<dbReference type="AlphaFoldDB" id="A0A841E2K1"/>
<keyword evidence="3" id="KW-1185">Reference proteome</keyword>
<comment type="caution">
    <text evidence="2">The sequence shown here is derived from an EMBL/GenBank/DDBJ whole genome shotgun (WGS) entry which is preliminary data.</text>
</comment>
<proteinExistence type="predicted"/>
<feature type="compositionally biased region" description="Basic and acidic residues" evidence="1">
    <location>
        <begin position="11"/>
        <end position="23"/>
    </location>
</feature>
<dbReference type="EMBL" id="JACHLY010000001">
    <property type="protein sequence ID" value="MBB5998027.1"/>
    <property type="molecule type" value="Genomic_DNA"/>
</dbReference>
<evidence type="ECO:0000256" key="1">
    <source>
        <dbReference type="SAM" id="MobiDB-lite"/>
    </source>
</evidence>
<feature type="region of interest" description="Disordered" evidence="1">
    <location>
        <begin position="1"/>
        <end position="51"/>
    </location>
</feature>
<reference evidence="2 3" key="1">
    <citation type="submission" date="2020-08" db="EMBL/GenBank/DDBJ databases">
        <title>Sequencing the genomes of 1000 actinobacteria strains.</title>
        <authorList>
            <person name="Klenk H.-P."/>
        </authorList>
    </citation>
    <scope>NUCLEOTIDE SEQUENCE [LARGE SCALE GENOMIC DNA]</scope>
    <source>
        <strain evidence="2 3">DSM 44593</strain>
    </source>
</reference>
<evidence type="ECO:0000313" key="3">
    <source>
        <dbReference type="Proteomes" id="UP000578077"/>
    </source>
</evidence>
<dbReference type="InterPro" id="IPR011051">
    <property type="entry name" value="RmlC_Cupin_sf"/>
</dbReference>
<organism evidence="2 3">
    <name type="scientific">Streptomonospora salina</name>
    <dbReference type="NCBI Taxonomy" id="104205"/>
    <lineage>
        <taxon>Bacteria</taxon>
        <taxon>Bacillati</taxon>
        <taxon>Actinomycetota</taxon>
        <taxon>Actinomycetes</taxon>
        <taxon>Streptosporangiales</taxon>
        <taxon>Nocardiopsidaceae</taxon>
        <taxon>Streptomonospora</taxon>
    </lineage>
</organism>
<feature type="compositionally biased region" description="Low complexity" evidence="1">
    <location>
        <begin position="66"/>
        <end position="78"/>
    </location>
</feature>
<evidence type="ECO:0000313" key="2">
    <source>
        <dbReference type="EMBL" id="MBB5998027.1"/>
    </source>
</evidence>
<protein>
    <recommendedName>
        <fullName evidence="4">Cupin 2 conserved barrel domain-containing protein</fullName>
    </recommendedName>
</protein>
<evidence type="ECO:0008006" key="4">
    <source>
        <dbReference type="Google" id="ProtNLM"/>
    </source>
</evidence>
<gene>
    <name evidence="2" type="ORF">HNR25_001778</name>
</gene>
<dbReference type="RefSeq" id="WP_184634183.1">
    <property type="nucleotide sequence ID" value="NZ_BAABKT010000023.1"/>
</dbReference>
<dbReference type="SUPFAM" id="SSF51182">
    <property type="entry name" value="RmlC-like cupins"/>
    <property type="match status" value="1"/>
</dbReference>
<sequence>MTRETAATATVDEHARARDDHARRPSSSPEGIGDIVLAGHPAPYPHLRSRSTPTIGRLASAARTAASALAQSAPQSRSTGRWQPAPRRARRVVTGRMRVSTLVLEPDGFAAVPSRSPRDAAVLHVAQGSVHMVTVAPDHRMQAVQELDGERARVLGSGDGHRLINTGDEPAVVVRITG</sequence>